<sequence length="157" mass="16339">MGARLCDFGSARMGFSAAVARPRSAHAMLGSPGYVDPHYLRTGVLTKKSDVYSFGVLLLELVTGAEAFSANTEQLLTAVIGPRLRDLDGDVGDLVDPRLGREYELSEATAIAALAARCIGGNPSMRPSMAEVVQILQENVAASISAGGEGSDGNGRV</sequence>
<evidence type="ECO:0000256" key="2">
    <source>
        <dbReference type="ARBA" id="ARBA00022840"/>
    </source>
</evidence>
<dbReference type="InterPro" id="IPR000719">
    <property type="entry name" value="Prot_kinase_dom"/>
</dbReference>
<dbReference type="AlphaFoldDB" id="A0A6V7PZL8"/>
<accession>A0A6V7PZL8</accession>
<dbReference type="PANTHER" id="PTHR47989:SF26">
    <property type="entry name" value="PROTEIN KINASE DOMAIN-CONTAINING PROTEIN"/>
    <property type="match status" value="1"/>
</dbReference>
<reference evidence="4" key="1">
    <citation type="submission" date="2020-07" db="EMBL/GenBank/DDBJ databases">
        <authorList>
            <person name="Lin J."/>
        </authorList>
    </citation>
    <scope>NUCLEOTIDE SEQUENCE</scope>
</reference>
<dbReference type="GO" id="GO:0005524">
    <property type="term" value="F:ATP binding"/>
    <property type="evidence" value="ECO:0007669"/>
    <property type="project" value="UniProtKB-KW"/>
</dbReference>
<organism evidence="4">
    <name type="scientific">Ananas comosus var. bracteatus</name>
    <name type="common">red pineapple</name>
    <dbReference type="NCBI Taxonomy" id="296719"/>
    <lineage>
        <taxon>Eukaryota</taxon>
        <taxon>Viridiplantae</taxon>
        <taxon>Streptophyta</taxon>
        <taxon>Embryophyta</taxon>
        <taxon>Tracheophyta</taxon>
        <taxon>Spermatophyta</taxon>
        <taxon>Magnoliopsida</taxon>
        <taxon>Liliopsida</taxon>
        <taxon>Poales</taxon>
        <taxon>Bromeliaceae</taxon>
        <taxon>Bromelioideae</taxon>
        <taxon>Ananas</taxon>
    </lineage>
</organism>
<keyword evidence="1" id="KW-0547">Nucleotide-binding</keyword>
<dbReference type="EMBL" id="LR862153">
    <property type="protein sequence ID" value="CAD1836332.1"/>
    <property type="molecule type" value="Genomic_DNA"/>
</dbReference>
<evidence type="ECO:0000313" key="4">
    <source>
        <dbReference type="EMBL" id="CAD1836332.1"/>
    </source>
</evidence>
<dbReference type="Pfam" id="PF00069">
    <property type="entry name" value="Pkinase"/>
    <property type="match status" value="1"/>
</dbReference>
<dbReference type="PROSITE" id="PS50011">
    <property type="entry name" value="PROTEIN_KINASE_DOM"/>
    <property type="match status" value="1"/>
</dbReference>
<dbReference type="Gene3D" id="1.10.510.10">
    <property type="entry name" value="Transferase(Phosphotransferase) domain 1"/>
    <property type="match status" value="1"/>
</dbReference>
<dbReference type="InterPro" id="IPR011009">
    <property type="entry name" value="Kinase-like_dom_sf"/>
</dbReference>
<dbReference type="PANTHER" id="PTHR47989">
    <property type="entry name" value="OS01G0750732 PROTEIN"/>
    <property type="match status" value="1"/>
</dbReference>
<name>A0A6V7PZL8_ANACO</name>
<proteinExistence type="predicted"/>
<dbReference type="SUPFAM" id="SSF56112">
    <property type="entry name" value="Protein kinase-like (PK-like)"/>
    <property type="match status" value="1"/>
</dbReference>
<gene>
    <name evidence="4" type="ORF">CB5_LOCUS19543</name>
</gene>
<evidence type="ECO:0000259" key="3">
    <source>
        <dbReference type="PROSITE" id="PS50011"/>
    </source>
</evidence>
<protein>
    <recommendedName>
        <fullName evidence="3">Protein kinase domain-containing protein</fullName>
    </recommendedName>
</protein>
<feature type="domain" description="Protein kinase" evidence="3">
    <location>
        <begin position="1"/>
        <end position="140"/>
    </location>
</feature>
<dbReference type="GO" id="GO:0004672">
    <property type="term" value="F:protein kinase activity"/>
    <property type="evidence" value="ECO:0007669"/>
    <property type="project" value="InterPro"/>
</dbReference>
<evidence type="ECO:0000256" key="1">
    <source>
        <dbReference type="ARBA" id="ARBA00022741"/>
    </source>
</evidence>
<keyword evidence="2" id="KW-0067">ATP-binding</keyword>